<dbReference type="Proteomes" id="UP000321183">
    <property type="component" value="Plasmid pRA1"/>
</dbReference>
<dbReference type="RefSeq" id="WP_147144230.1">
    <property type="nucleotide sequence ID" value="NZ_AP019564.1"/>
</dbReference>
<dbReference type="InterPro" id="IPR011990">
    <property type="entry name" value="TPR-like_helical_dom_sf"/>
</dbReference>
<dbReference type="InterPro" id="IPR019734">
    <property type="entry name" value="TPR_rpt"/>
</dbReference>
<feature type="repeat" description="TPR" evidence="3">
    <location>
        <begin position="26"/>
        <end position="59"/>
    </location>
</feature>
<protein>
    <submittedName>
        <fullName evidence="4">Uncharacterized protein</fullName>
    </submittedName>
</protein>
<dbReference type="PROSITE" id="PS50293">
    <property type="entry name" value="TPR_REGION"/>
    <property type="match status" value="1"/>
</dbReference>
<evidence type="ECO:0000313" key="4">
    <source>
        <dbReference type="EMBL" id="BBJ32452.1"/>
    </source>
</evidence>
<dbReference type="SUPFAM" id="SSF48452">
    <property type="entry name" value="TPR-like"/>
    <property type="match status" value="1"/>
</dbReference>
<sequence>MSFMHQGIKESIKAYDKAIGLDPKHATAYCYKGYALNILEKYDEAIAAYDKAIELKPDYADAYAGKGCQYNFLEQYDD</sequence>
<dbReference type="PANTHER" id="PTHR44943">
    <property type="entry name" value="CELLULOSE SYNTHASE OPERON PROTEIN C"/>
    <property type="match status" value="1"/>
</dbReference>
<keyword evidence="2 3" id="KW-0802">TPR repeat</keyword>
<dbReference type="SMART" id="SM00028">
    <property type="entry name" value="TPR"/>
    <property type="match status" value="1"/>
</dbReference>
<dbReference type="EMBL" id="AP019564">
    <property type="protein sequence ID" value="BBJ32452.1"/>
    <property type="molecule type" value="Genomic_DNA"/>
</dbReference>
<dbReference type="PROSITE" id="PS50005">
    <property type="entry name" value="TPR"/>
    <property type="match status" value="1"/>
</dbReference>
<evidence type="ECO:0000256" key="3">
    <source>
        <dbReference type="PROSITE-ProRule" id="PRU00339"/>
    </source>
</evidence>
<keyword evidence="1" id="KW-0677">Repeat</keyword>
<dbReference type="KEGG" id="ras:RAS_p480"/>
<evidence type="ECO:0000313" key="5">
    <source>
        <dbReference type="Proteomes" id="UP000321183"/>
    </source>
</evidence>
<dbReference type="Gene3D" id="1.25.40.10">
    <property type="entry name" value="Tetratricopeptide repeat domain"/>
    <property type="match status" value="1"/>
</dbReference>
<accession>A0A510G955</accession>
<organism evidence="4 5">
    <name type="scientific">Rickettsia asiatica</name>
    <dbReference type="NCBI Taxonomy" id="238800"/>
    <lineage>
        <taxon>Bacteria</taxon>
        <taxon>Pseudomonadati</taxon>
        <taxon>Pseudomonadota</taxon>
        <taxon>Alphaproteobacteria</taxon>
        <taxon>Rickettsiales</taxon>
        <taxon>Rickettsiaceae</taxon>
        <taxon>Rickettsieae</taxon>
        <taxon>Rickettsia</taxon>
        <taxon>spotted fever group</taxon>
    </lineage>
</organism>
<dbReference type="PANTHER" id="PTHR44943:SF4">
    <property type="entry name" value="TPR REPEAT-CONTAINING PROTEIN MJ0798"/>
    <property type="match status" value="1"/>
</dbReference>
<keyword evidence="4" id="KW-0614">Plasmid</keyword>
<proteinExistence type="predicted"/>
<dbReference type="Pfam" id="PF13181">
    <property type="entry name" value="TPR_8"/>
    <property type="match status" value="1"/>
</dbReference>
<dbReference type="InterPro" id="IPR051685">
    <property type="entry name" value="Ycf3/AcsC/BcsC/TPR_MFPF"/>
</dbReference>
<keyword evidence="5" id="KW-1185">Reference proteome</keyword>
<gene>
    <name evidence="4" type="ORF">RAS_p480</name>
</gene>
<dbReference type="Pfam" id="PF00515">
    <property type="entry name" value="TPR_1"/>
    <property type="match status" value="1"/>
</dbReference>
<reference evidence="4 5" key="1">
    <citation type="submission" date="2019-04" db="EMBL/GenBank/DDBJ databases">
        <title>Draft genome sequence of Rickettsia asiatica Maytaro1284.</title>
        <authorList>
            <person name="Thu M."/>
            <person name="Qiu Y."/>
            <person name="Nakao R."/>
        </authorList>
    </citation>
    <scope>NUCLEOTIDE SEQUENCE [LARGE SCALE GENOMIC DNA]</scope>
    <source>
        <strain evidence="4 5">Maytaro1284</strain>
        <plasmid evidence="4 5">pRA1</plasmid>
    </source>
</reference>
<evidence type="ECO:0000256" key="1">
    <source>
        <dbReference type="ARBA" id="ARBA00022737"/>
    </source>
</evidence>
<geneLocation type="plasmid" evidence="4 5">
    <name>pRA1</name>
</geneLocation>
<dbReference type="AlphaFoldDB" id="A0A510G955"/>
<evidence type="ECO:0000256" key="2">
    <source>
        <dbReference type="ARBA" id="ARBA00022803"/>
    </source>
</evidence>
<name>A0A510G955_9RICK</name>